<keyword evidence="4" id="KW-1185">Reference proteome</keyword>
<dbReference type="Proteomes" id="UP000027265">
    <property type="component" value="Unassembled WGS sequence"/>
</dbReference>
<proteinExistence type="predicted"/>
<feature type="compositionally biased region" description="Polar residues" evidence="1">
    <location>
        <begin position="221"/>
        <end position="231"/>
    </location>
</feature>
<dbReference type="Gene3D" id="3.30.710.10">
    <property type="entry name" value="Potassium Channel Kv1.1, Chain A"/>
    <property type="match status" value="1"/>
</dbReference>
<evidence type="ECO:0000256" key="1">
    <source>
        <dbReference type="SAM" id="MobiDB-lite"/>
    </source>
</evidence>
<dbReference type="CDD" id="cd18186">
    <property type="entry name" value="BTB_POZ_ZBTB_KLHL-like"/>
    <property type="match status" value="1"/>
</dbReference>
<dbReference type="Pfam" id="PF00651">
    <property type="entry name" value="BTB"/>
    <property type="match status" value="1"/>
</dbReference>
<dbReference type="InParanoid" id="A0A067Q6A4"/>
<reference evidence="4" key="1">
    <citation type="journal article" date="2014" name="Proc. Natl. Acad. Sci. U.S.A.">
        <title>Extensive sampling of basidiomycete genomes demonstrates inadequacy of the white-rot/brown-rot paradigm for wood decay fungi.</title>
        <authorList>
            <person name="Riley R."/>
            <person name="Salamov A.A."/>
            <person name="Brown D.W."/>
            <person name="Nagy L.G."/>
            <person name="Floudas D."/>
            <person name="Held B.W."/>
            <person name="Levasseur A."/>
            <person name="Lombard V."/>
            <person name="Morin E."/>
            <person name="Otillar R."/>
            <person name="Lindquist E.A."/>
            <person name="Sun H."/>
            <person name="LaButti K.M."/>
            <person name="Schmutz J."/>
            <person name="Jabbour D."/>
            <person name="Luo H."/>
            <person name="Baker S.E."/>
            <person name="Pisabarro A.G."/>
            <person name="Walton J.D."/>
            <person name="Blanchette R.A."/>
            <person name="Henrissat B."/>
            <person name="Martin F."/>
            <person name="Cullen D."/>
            <person name="Hibbett D.S."/>
            <person name="Grigoriev I.V."/>
        </authorList>
    </citation>
    <scope>NUCLEOTIDE SEQUENCE [LARGE SCALE GENOMIC DNA]</scope>
    <source>
        <strain evidence="4">MUCL 33604</strain>
    </source>
</reference>
<dbReference type="STRING" id="933084.A0A067Q6A4"/>
<organism evidence="3 4">
    <name type="scientific">Jaapia argillacea MUCL 33604</name>
    <dbReference type="NCBI Taxonomy" id="933084"/>
    <lineage>
        <taxon>Eukaryota</taxon>
        <taxon>Fungi</taxon>
        <taxon>Dikarya</taxon>
        <taxon>Basidiomycota</taxon>
        <taxon>Agaricomycotina</taxon>
        <taxon>Agaricomycetes</taxon>
        <taxon>Agaricomycetidae</taxon>
        <taxon>Jaapiales</taxon>
        <taxon>Jaapiaceae</taxon>
        <taxon>Jaapia</taxon>
    </lineage>
</organism>
<dbReference type="OrthoDB" id="2367075at2759"/>
<feature type="domain" description="BTB" evidence="2">
    <location>
        <begin position="1"/>
        <end position="59"/>
    </location>
</feature>
<gene>
    <name evidence="3" type="ORF">JAAARDRAFT_649995</name>
</gene>
<sequence length="392" mass="43484">MVVFLVEDTLFKVHSFFFERDSEYFRTVFLQHGSSSESNPIIIEDVSITSFESFLGVFYPRHFAKHTATTVEEWTSILALATKWSFDTIRTLAMRELFPLASPIDKIVVGIRYEVKEWLKDAYVAVCERSESLTKAEGERPGLDEVIKISSMRQEARTGATLLPHQDVQDIVEAECTILPRQSVIDISQSTVGGQSVNVNIPNGLTVSSSSECAQFEEPTESSSVNLQSATPPGLPSPVVNVASPRTGWDVGANSGPTPHTIASISTDTLPETLPPPLREASQHDPVLQGAERHIPPCPCSTPGGHVQWVMQMETQWKLLDRMCRKGRRDDMAQEISSTKRELEKFRLTPTPDALGVLGKTGKVKRNIPCVDMLEMDRRMKDLGDALRPCSS</sequence>
<dbReference type="InterPro" id="IPR000210">
    <property type="entry name" value="BTB/POZ_dom"/>
</dbReference>
<dbReference type="InterPro" id="IPR011333">
    <property type="entry name" value="SKP1/BTB/POZ_sf"/>
</dbReference>
<dbReference type="AlphaFoldDB" id="A0A067Q6A4"/>
<name>A0A067Q6A4_9AGAM</name>
<evidence type="ECO:0000259" key="2">
    <source>
        <dbReference type="PROSITE" id="PS50097"/>
    </source>
</evidence>
<dbReference type="SMART" id="SM00225">
    <property type="entry name" value="BTB"/>
    <property type="match status" value="1"/>
</dbReference>
<feature type="region of interest" description="Disordered" evidence="1">
    <location>
        <begin position="210"/>
        <end position="237"/>
    </location>
</feature>
<dbReference type="EMBL" id="KL197716">
    <property type="protein sequence ID" value="KDQ59002.1"/>
    <property type="molecule type" value="Genomic_DNA"/>
</dbReference>
<dbReference type="SUPFAM" id="SSF54695">
    <property type="entry name" value="POZ domain"/>
    <property type="match status" value="1"/>
</dbReference>
<dbReference type="HOGENOM" id="CLU_704111_0_0_1"/>
<evidence type="ECO:0000313" key="3">
    <source>
        <dbReference type="EMBL" id="KDQ59002.1"/>
    </source>
</evidence>
<dbReference type="PROSITE" id="PS50097">
    <property type="entry name" value="BTB"/>
    <property type="match status" value="1"/>
</dbReference>
<evidence type="ECO:0000313" key="4">
    <source>
        <dbReference type="Proteomes" id="UP000027265"/>
    </source>
</evidence>
<accession>A0A067Q6A4</accession>
<protein>
    <recommendedName>
        <fullName evidence="2">BTB domain-containing protein</fullName>
    </recommendedName>
</protein>